<reference evidence="3" key="2">
    <citation type="submission" date="2016-12" db="EMBL/GenBank/DDBJ databases">
        <title>Whole genome sequencing of Sphingomonas sp. ABOJV.</title>
        <authorList>
            <person name="Conlan S."/>
            <person name="Thomas P.J."/>
            <person name="Mullikin J."/>
            <person name="Palmore T.N."/>
            <person name="Frank K.M."/>
            <person name="Segre J.A."/>
        </authorList>
    </citation>
    <scope>NUCLEOTIDE SEQUENCE [LARGE SCALE GENOMIC DNA]</scope>
    <source>
        <strain evidence="3">ABOJV</strain>
    </source>
</reference>
<evidence type="ECO:0000313" key="2">
    <source>
        <dbReference type="EMBL" id="RSV01763.1"/>
    </source>
</evidence>
<accession>A0A1L6JA47</accession>
<dbReference type="Proteomes" id="UP000185161">
    <property type="component" value="Chromosome"/>
</dbReference>
<dbReference type="KEGG" id="skr:BRX40_10365"/>
<keyword evidence="3" id="KW-1185">Reference proteome</keyword>
<dbReference type="EMBL" id="QQWO01000011">
    <property type="protein sequence ID" value="RSV01763.1"/>
    <property type="molecule type" value="Genomic_DNA"/>
</dbReference>
<gene>
    <name evidence="1" type="ORF">BRX40_10365</name>
    <name evidence="2" type="ORF">CA257_13720</name>
</gene>
<reference evidence="2 4" key="3">
    <citation type="submission" date="2018-07" db="EMBL/GenBank/DDBJ databases">
        <title>Genomic and Epidemiologic Investigation of an Indolent Hospital Outbreak.</title>
        <authorList>
            <person name="Johnson R.C."/>
            <person name="Deming C."/>
            <person name="Conlan S."/>
            <person name="Zellmer C.J."/>
            <person name="Michelin A.V."/>
            <person name="Lee-Lin S."/>
            <person name="Thomas P.J."/>
            <person name="Park M."/>
            <person name="Weingarten R.A."/>
            <person name="Less J."/>
            <person name="Dekker J.P."/>
            <person name="Frank K.M."/>
            <person name="Musser K.A."/>
            <person name="Mcquiston J.R."/>
            <person name="Henderson D.K."/>
            <person name="Lau A.F."/>
            <person name="Palmore T.N."/>
            <person name="Segre J.A."/>
        </authorList>
    </citation>
    <scope>NUCLEOTIDE SEQUENCE [LARGE SCALE GENOMIC DNA]</scope>
    <source>
        <strain evidence="2 4">SK-NIH.Env10_0317</strain>
    </source>
</reference>
<dbReference type="GeneID" id="44132963"/>
<dbReference type="RefSeq" id="WP_066577760.1">
    <property type="nucleotide sequence ID" value="NZ_CP018820.1"/>
</dbReference>
<proteinExistence type="predicted"/>
<evidence type="ECO:0000313" key="3">
    <source>
        <dbReference type="Proteomes" id="UP000185161"/>
    </source>
</evidence>
<dbReference type="Proteomes" id="UP000286681">
    <property type="component" value="Unassembled WGS sequence"/>
</dbReference>
<organism evidence="1 3">
    <name type="scientific">Sphingomonas koreensis</name>
    <dbReference type="NCBI Taxonomy" id="93064"/>
    <lineage>
        <taxon>Bacteria</taxon>
        <taxon>Pseudomonadati</taxon>
        <taxon>Pseudomonadota</taxon>
        <taxon>Alphaproteobacteria</taxon>
        <taxon>Sphingomonadales</taxon>
        <taxon>Sphingomonadaceae</taxon>
        <taxon>Sphingomonas</taxon>
    </lineage>
</organism>
<name>A0A1L6JA47_9SPHN</name>
<reference evidence="1" key="1">
    <citation type="submission" date="2016-12" db="EMBL/GenBank/DDBJ databases">
        <title>Whole genome sequencing of Sphingomonas koreensis.</title>
        <authorList>
            <person name="Conlan S."/>
            <person name="Thomas P.J."/>
            <person name="Mullikin J."/>
            <person name="Palmore T.N."/>
            <person name="Frank K.M."/>
            <person name="Segre J.A."/>
        </authorList>
    </citation>
    <scope>NUCLEOTIDE SEQUENCE</scope>
    <source>
        <strain evidence="1">ABOJV</strain>
    </source>
</reference>
<dbReference type="AlphaFoldDB" id="A0A1L6JA47"/>
<dbReference type="OrthoDB" id="7583178at2"/>
<dbReference type="STRING" id="93064.BRX40_10365"/>
<protein>
    <submittedName>
        <fullName evidence="1">Uncharacterized protein</fullName>
    </submittedName>
</protein>
<evidence type="ECO:0000313" key="1">
    <source>
        <dbReference type="EMBL" id="APR52774.1"/>
    </source>
</evidence>
<sequence length="134" mass="15314">MLWELKRAHDALLSCLNELERLTRDAMPDRAKLADTRWKLSKASAERRKIVDAACDLLMISALSSERPNVRALREQNAEHVAASSSHISRWSIDQALADWDGYRAASVVVQKMMRDRILQEQRTLYPLLERAAA</sequence>
<evidence type="ECO:0000313" key="4">
    <source>
        <dbReference type="Proteomes" id="UP000286681"/>
    </source>
</evidence>
<dbReference type="EMBL" id="CP018820">
    <property type="protein sequence ID" value="APR52774.1"/>
    <property type="molecule type" value="Genomic_DNA"/>
</dbReference>